<organism evidence="5 6">
    <name type="scientific">Skeletonema marinoi</name>
    <dbReference type="NCBI Taxonomy" id="267567"/>
    <lineage>
        <taxon>Eukaryota</taxon>
        <taxon>Sar</taxon>
        <taxon>Stramenopiles</taxon>
        <taxon>Ochrophyta</taxon>
        <taxon>Bacillariophyta</taxon>
        <taxon>Coscinodiscophyceae</taxon>
        <taxon>Thalassiosirophycidae</taxon>
        <taxon>Thalassiosirales</taxon>
        <taxon>Skeletonemataceae</taxon>
        <taxon>Skeletonema</taxon>
        <taxon>Skeletonema marinoi-dohrnii complex</taxon>
    </lineage>
</organism>
<dbReference type="GO" id="GO:0005737">
    <property type="term" value="C:cytoplasm"/>
    <property type="evidence" value="ECO:0007669"/>
    <property type="project" value="TreeGrafter"/>
</dbReference>
<dbReference type="Proteomes" id="UP001224775">
    <property type="component" value="Unassembled WGS sequence"/>
</dbReference>
<evidence type="ECO:0000313" key="6">
    <source>
        <dbReference type="Proteomes" id="UP001224775"/>
    </source>
</evidence>
<gene>
    <name evidence="5" type="ORF">QTG54_012927</name>
</gene>
<protein>
    <recommendedName>
        <fullName evidence="7">Glycosyltransferase family 92 protein</fullName>
    </recommendedName>
</protein>
<dbReference type="GO" id="GO:0016757">
    <property type="term" value="F:glycosyltransferase activity"/>
    <property type="evidence" value="ECO:0007669"/>
    <property type="project" value="TreeGrafter"/>
</dbReference>
<keyword evidence="4" id="KW-0472">Membrane</keyword>
<keyword evidence="2 4" id="KW-0812">Transmembrane</keyword>
<comment type="caution">
    <text evidence="5">The sequence shown here is derived from an EMBL/GenBank/DDBJ whole genome shotgun (WGS) entry which is preliminary data.</text>
</comment>
<dbReference type="EMBL" id="JATAAI010000029">
    <property type="protein sequence ID" value="KAK1736327.1"/>
    <property type="molecule type" value="Genomic_DNA"/>
</dbReference>
<keyword evidence="3 4" id="KW-1133">Transmembrane helix</keyword>
<evidence type="ECO:0000256" key="3">
    <source>
        <dbReference type="ARBA" id="ARBA00022989"/>
    </source>
</evidence>
<dbReference type="PANTHER" id="PTHR21461">
    <property type="entry name" value="GLYCOSYLTRANSFERASE FAMILY 92 PROTEIN"/>
    <property type="match status" value="1"/>
</dbReference>
<comment type="subcellular location">
    <subcellularLocation>
        <location evidence="1">Membrane</location>
        <topology evidence="1">Single-pass membrane protein</topology>
    </subcellularLocation>
</comment>
<dbReference type="GO" id="GO:0016020">
    <property type="term" value="C:membrane"/>
    <property type="evidence" value="ECO:0007669"/>
    <property type="project" value="UniProtKB-SubCell"/>
</dbReference>
<evidence type="ECO:0000256" key="2">
    <source>
        <dbReference type="ARBA" id="ARBA00022692"/>
    </source>
</evidence>
<evidence type="ECO:0000256" key="4">
    <source>
        <dbReference type="SAM" id="Phobius"/>
    </source>
</evidence>
<accession>A0AAD8XZK4</accession>
<evidence type="ECO:0008006" key="7">
    <source>
        <dbReference type="Google" id="ProtNLM"/>
    </source>
</evidence>
<proteinExistence type="predicted"/>
<feature type="transmembrane region" description="Helical" evidence="4">
    <location>
        <begin position="21"/>
        <end position="48"/>
    </location>
</feature>
<evidence type="ECO:0000313" key="5">
    <source>
        <dbReference type="EMBL" id="KAK1736327.1"/>
    </source>
</evidence>
<reference evidence="5" key="1">
    <citation type="submission" date="2023-06" db="EMBL/GenBank/DDBJ databases">
        <title>Survivors Of The Sea: Transcriptome response of Skeletonema marinoi to long-term dormancy.</title>
        <authorList>
            <person name="Pinder M.I.M."/>
            <person name="Kourtchenko O."/>
            <person name="Robertson E.K."/>
            <person name="Larsson T."/>
            <person name="Maumus F."/>
            <person name="Osuna-Cruz C.M."/>
            <person name="Vancaester E."/>
            <person name="Stenow R."/>
            <person name="Vandepoele K."/>
            <person name="Ploug H."/>
            <person name="Bruchert V."/>
            <person name="Godhe A."/>
            <person name="Topel M."/>
        </authorList>
    </citation>
    <scope>NUCLEOTIDE SEQUENCE</scope>
    <source>
        <strain evidence="5">R05AC</strain>
    </source>
</reference>
<name>A0AAD8XZK4_9STRA</name>
<sequence>MKRQSRHLRSRSMHRDNKFLLLLHNNISLGRLFFSGSVLYLLLVVVLVNHLSLLPSLNNIHISIDKTLHELAADNKHKEGASACLLVNDENPRLPEWIAYHYHTLPLRSLTVAVDPLSRSSPLGILRRWNDTGLMEMQLWNDDDYLYEIAANGAEKKRIKVTPDVHGHRMRQNHFINKCMLDFKRRNKQWVLLIDADEYITFNWIDDNNQEPDFPVEKAPDGIPTLMDWTWDSSEGVIEGWIDTLSSPTKVATGSLVSQMQIQPGGVVTDSTGDSYYLRDDRAVRDLDALDQPPEPMPILKYVMADSDDKLCGEIFNDVYDEKWDESWVCFEVDWEAPENEQKKTNIFHGGYVVEDLQQRKYFLEKEQALWPKRLAVEDAKDARERLPRVDERKTILDVVKEESNRHGYETMGPCIMMPRLRYGSFEVQPEAATVVTPGEIDPKNFVTLRYRWHGAKGVYVYGKTMIDVSQIPTEELQVEAENVHAPLCHYCPRQEWYYSPQYVTSLFRVNHYLDSFEAYTYRKDIRVELRQSVDRYNTLAKEGNHSMDTEGSHWLQEFVQDMGSENAKMLLAGAGIFPRLDWSLWKILWG</sequence>
<dbReference type="PANTHER" id="PTHR21461:SF69">
    <property type="entry name" value="GLYCOSYLTRANSFERASE FAMILY 92 PROTEIN"/>
    <property type="match status" value="1"/>
</dbReference>
<keyword evidence="6" id="KW-1185">Reference proteome</keyword>
<dbReference type="AlphaFoldDB" id="A0AAD8XZK4"/>
<evidence type="ECO:0000256" key="1">
    <source>
        <dbReference type="ARBA" id="ARBA00004167"/>
    </source>
</evidence>